<proteinExistence type="predicted"/>
<evidence type="ECO:0000313" key="1">
    <source>
        <dbReference type="EMBL" id="KAJ8000133.1"/>
    </source>
</evidence>
<accession>A0ACC2G8Q0</accession>
<dbReference type="EMBL" id="CM055743">
    <property type="protein sequence ID" value="KAJ8000133.1"/>
    <property type="molecule type" value="Genomic_DNA"/>
</dbReference>
<reference evidence="1" key="1">
    <citation type="submission" date="2021-05" db="EMBL/GenBank/DDBJ databases">
        <authorList>
            <person name="Pan Q."/>
            <person name="Jouanno E."/>
            <person name="Zahm M."/>
            <person name="Klopp C."/>
            <person name="Cabau C."/>
            <person name="Louis A."/>
            <person name="Berthelot C."/>
            <person name="Parey E."/>
            <person name="Roest Crollius H."/>
            <person name="Montfort J."/>
            <person name="Robinson-Rechavi M."/>
            <person name="Bouchez O."/>
            <person name="Lampietro C."/>
            <person name="Lopez Roques C."/>
            <person name="Donnadieu C."/>
            <person name="Postlethwait J."/>
            <person name="Bobe J."/>
            <person name="Dillon D."/>
            <person name="Chandos A."/>
            <person name="von Hippel F."/>
            <person name="Guiguen Y."/>
        </authorList>
    </citation>
    <scope>NUCLEOTIDE SEQUENCE</scope>
    <source>
        <strain evidence="1">YG-Jan2019</strain>
    </source>
</reference>
<keyword evidence="2" id="KW-1185">Reference proteome</keyword>
<sequence length="381" mass="41861">MMSPGDGTLESLLYGSLHGDMVEGAGSVNQGSSQSGEEHSPATSPPTGIAGELLICAACGGRVCDRFVLLAAGRAWHGACLRCSQCQCELQTHLTLYCREGSIYCQQDYCRLFSVGRCARCSQPIPSTAMVMRSGELTFHPDCFCCQECDVTLMPGNLYCQQGQNLYCQSHYHGNCDAPPSFKLDLKEREGEGEESVSSPDPQLEDGATGGRARRRTKRIRTCFRSEQLRAMEAYFSQKHNPDGKDWSCLSQRTGLPKRVLQVWFQNARAKLRRSLSADESQSNSPAPQSFDAMATSSPSPAVSSYQPFQTSTIDQLELSLLTAPLSDPPQSPTNQSAGLKNMFDYNSQGAPRLSPVSYDFGEFGSAREFDYEKVLQPYYC</sequence>
<name>A0ACC2G8Q0_DALPE</name>
<comment type="caution">
    <text evidence="1">The sequence shown here is derived from an EMBL/GenBank/DDBJ whole genome shotgun (WGS) entry which is preliminary data.</text>
</comment>
<gene>
    <name evidence="1" type="ORF">DPEC_G00201680</name>
</gene>
<protein>
    <submittedName>
        <fullName evidence="1">Uncharacterized protein</fullName>
    </submittedName>
</protein>
<organism evidence="1 2">
    <name type="scientific">Dallia pectoralis</name>
    <name type="common">Alaska blackfish</name>
    <dbReference type="NCBI Taxonomy" id="75939"/>
    <lineage>
        <taxon>Eukaryota</taxon>
        <taxon>Metazoa</taxon>
        <taxon>Chordata</taxon>
        <taxon>Craniata</taxon>
        <taxon>Vertebrata</taxon>
        <taxon>Euteleostomi</taxon>
        <taxon>Actinopterygii</taxon>
        <taxon>Neopterygii</taxon>
        <taxon>Teleostei</taxon>
        <taxon>Protacanthopterygii</taxon>
        <taxon>Esociformes</taxon>
        <taxon>Umbridae</taxon>
        <taxon>Dallia</taxon>
    </lineage>
</organism>
<dbReference type="Proteomes" id="UP001157502">
    <property type="component" value="Chromosome 16"/>
</dbReference>
<evidence type="ECO:0000313" key="2">
    <source>
        <dbReference type="Proteomes" id="UP001157502"/>
    </source>
</evidence>